<protein>
    <submittedName>
        <fullName evidence="2">Uncharacterized protein</fullName>
    </submittedName>
</protein>
<sequence>MKIGSWLGKIKKRSWYILVVFVIGILMSTTDLFKNIFDVYDKLAEKSEGFEIVDVGIVPTNDSTETGDWNYANGAKIDIKLRNISKNVAFVKEAVIRIKSINYIHITEIHCPAADGFTESGSYMVNLDLAKRSDTIYRKVSQVIQSGAADRFSLIFATTSELTEDRIYIVRLAIDLVYNENSKIESTKDIVFAVRSSTLIFCQPFIMSDQILRHLDQFKDVKEGEIEHYYEFSPWEGKTGDLRPLIVSWCEDHFNLYRELHDFSGVIEPELKQTIEGLKPEVDIDTIEIVKVKLNLD</sequence>
<evidence type="ECO:0000313" key="2">
    <source>
        <dbReference type="EMBL" id="AYB34750.1"/>
    </source>
</evidence>
<keyword evidence="1" id="KW-1133">Transmembrane helix</keyword>
<organism evidence="2 3">
    <name type="scientific">Chryseolinea soli</name>
    <dbReference type="NCBI Taxonomy" id="2321403"/>
    <lineage>
        <taxon>Bacteria</taxon>
        <taxon>Pseudomonadati</taxon>
        <taxon>Bacteroidota</taxon>
        <taxon>Cytophagia</taxon>
        <taxon>Cytophagales</taxon>
        <taxon>Fulvivirgaceae</taxon>
        <taxon>Chryseolinea</taxon>
    </lineage>
</organism>
<evidence type="ECO:0000256" key="1">
    <source>
        <dbReference type="SAM" id="Phobius"/>
    </source>
</evidence>
<gene>
    <name evidence="2" type="ORF">D4L85_31055</name>
</gene>
<dbReference type="EMBL" id="CP032382">
    <property type="protein sequence ID" value="AYB34750.1"/>
    <property type="molecule type" value="Genomic_DNA"/>
</dbReference>
<dbReference type="RefSeq" id="WP_119758008.1">
    <property type="nucleotide sequence ID" value="NZ_CP032382.1"/>
</dbReference>
<dbReference type="KEGG" id="chk:D4L85_31055"/>
<evidence type="ECO:0000313" key="3">
    <source>
        <dbReference type="Proteomes" id="UP000266183"/>
    </source>
</evidence>
<proteinExistence type="predicted"/>
<reference evidence="3" key="1">
    <citation type="submission" date="2018-09" db="EMBL/GenBank/DDBJ databases">
        <title>Chryseolinea sp. KIS68-18 isolated from soil.</title>
        <authorList>
            <person name="Weon H.-Y."/>
            <person name="Kwon S.-W."/>
            <person name="Lee S.A."/>
        </authorList>
    </citation>
    <scope>NUCLEOTIDE SEQUENCE [LARGE SCALE GENOMIC DNA]</scope>
    <source>
        <strain evidence="3">KIS68-18</strain>
    </source>
</reference>
<keyword evidence="3" id="KW-1185">Reference proteome</keyword>
<keyword evidence="1" id="KW-0472">Membrane</keyword>
<dbReference type="Proteomes" id="UP000266183">
    <property type="component" value="Chromosome"/>
</dbReference>
<accession>A0A385SYD6</accession>
<dbReference type="AlphaFoldDB" id="A0A385SYD6"/>
<feature type="transmembrane region" description="Helical" evidence="1">
    <location>
        <begin position="15"/>
        <end position="33"/>
    </location>
</feature>
<keyword evidence="1" id="KW-0812">Transmembrane</keyword>
<name>A0A385SYD6_9BACT</name>